<comment type="caution">
    <text evidence="6">The sequence shown here is derived from an EMBL/GenBank/DDBJ whole genome shotgun (WGS) entry which is preliminary data.</text>
</comment>
<reference evidence="6" key="1">
    <citation type="submission" date="2020-05" db="EMBL/GenBank/DDBJ databases">
        <title>Phylogenomic resolution of chytrid fungi.</title>
        <authorList>
            <person name="Stajich J.E."/>
            <person name="Amses K."/>
            <person name="Simmons R."/>
            <person name="Seto K."/>
            <person name="Myers J."/>
            <person name="Bonds A."/>
            <person name="Quandt C.A."/>
            <person name="Barry K."/>
            <person name="Liu P."/>
            <person name="Grigoriev I."/>
            <person name="Longcore J.E."/>
            <person name="James T.Y."/>
        </authorList>
    </citation>
    <scope>NUCLEOTIDE SEQUENCE</scope>
    <source>
        <strain evidence="6">JEL0318</strain>
    </source>
</reference>
<organism evidence="6 7">
    <name type="scientific">Rhizophlyctis rosea</name>
    <dbReference type="NCBI Taxonomy" id="64517"/>
    <lineage>
        <taxon>Eukaryota</taxon>
        <taxon>Fungi</taxon>
        <taxon>Fungi incertae sedis</taxon>
        <taxon>Chytridiomycota</taxon>
        <taxon>Chytridiomycota incertae sedis</taxon>
        <taxon>Chytridiomycetes</taxon>
        <taxon>Rhizophlyctidales</taxon>
        <taxon>Rhizophlyctidaceae</taxon>
        <taxon>Rhizophlyctis</taxon>
    </lineage>
</organism>
<name>A0AAD5X0Z3_9FUNG</name>
<proteinExistence type="inferred from homology"/>
<dbReference type="GO" id="GO:0008757">
    <property type="term" value="F:S-adenosylmethionine-dependent methyltransferase activity"/>
    <property type="evidence" value="ECO:0007669"/>
    <property type="project" value="InterPro"/>
</dbReference>
<comment type="similarity">
    <text evidence="4">Belongs to the class I-like SAM-binding methyltransferase superfamily.</text>
</comment>
<evidence type="ECO:0000313" key="7">
    <source>
        <dbReference type="Proteomes" id="UP001212841"/>
    </source>
</evidence>
<keyword evidence="7" id="KW-1185">Reference proteome</keyword>
<dbReference type="AlphaFoldDB" id="A0AAD5X0Z3"/>
<evidence type="ECO:0000256" key="2">
    <source>
        <dbReference type="ARBA" id="ARBA00022679"/>
    </source>
</evidence>
<evidence type="ECO:0000256" key="1">
    <source>
        <dbReference type="ARBA" id="ARBA00005179"/>
    </source>
</evidence>
<dbReference type="Gene3D" id="3.40.50.150">
    <property type="entry name" value="Vaccinia Virus protein VP39"/>
    <property type="match status" value="1"/>
</dbReference>
<dbReference type="Pfam" id="PF08241">
    <property type="entry name" value="Methyltransf_11"/>
    <property type="match status" value="1"/>
</dbReference>
<dbReference type="InterPro" id="IPR013216">
    <property type="entry name" value="Methyltransf_11"/>
</dbReference>
<dbReference type="InterPro" id="IPR029063">
    <property type="entry name" value="SAM-dependent_MTases_sf"/>
</dbReference>
<evidence type="ECO:0000256" key="3">
    <source>
        <dbReference type="ARBA" id="ARBA00022691"/>
    </source>
</evidence>
<evidence type="ECO:0000313" key="6">
    <source>
        <dbReference type="EMBL" id="KAJ3049375.1"/>
    </source>
</evidence>
<keyword evidence="3" id="KW-0949">S-adenosyl-L-methionine</keyword>
<evidence type="ECO:0000256" key="4">
    <source>
        <dbReference type="ARBA" id="ARBA00038314"/>
    </source>
</evidence>
<feature type="non-terminal residue" evidence="6">
    <location>
        <position position="280"/>
    </location>
</feature>
<dbReference type="InterPro" id="IPR051654">
    <property type="entry name" value="Meroterpenoid_MTases"/>
</dbReference>
<protein>
    <recommendedName>
        <fullName evidence="5">Methyltransferase type 11 domain-containing protein</fullName>
    </recommendedName>
</protein>
<evidence type="ECO:0000259" key="5">
    <source>
        <dbReference type="Pfam" id="PF08241"/>
    </source>
</evidence>
<dbReference type="SUPFAM" id="SSF53335">
    <property type="entry name" value="S-adenosyl-L-methionine-dependent methyltransferases"/>
    <property type="match status" value="1"/>
</dbReference>
<accession>A0AAD5X0Z3</accession>
<gene>
    <name evidence="6" type="ORF">HK097_009629</name>
</gene>
<comment type="pathway">
    <text evidence="1">Secondary metabolite biosynthesis.</text>
</comment>
<dbReference type="EMBL" id="JADGJD010000654">
    <property type="protein sequence ID" value="KAJ3049375.1"/>
    <property type="molecule type" value="Genomic_DNA"/>
</dbReference>
<dbReference type="Proteomes" id="UP001212841">
    <property type="component" value="Unassembled WGS sequence"/>
</dbReference>
<dbReference type="PANTHER" id="PTHR35897:SF1">
    <property type="entry name" value="METHYLTRANSFERASE AUSD"/>
    <property type="match status" value="1"/>
</dbReference>
<sequence length="280" mass="31148">MTVTDLTASAPIPKFRRDFRDQDIPDFPDESLGLLQRYTGEKDVTALKKHVVGIVEDVKRDLHVYGCISNVLFLEPRAPLHPFYPTFIASQTSSTRTLEVGVCFGTDFRQYVLDGVNPKNVTVADLHDGYWKLGGKLYKDEASKGMIEGVNTLFGDFAAVEGGERAIDLKKEGLDGTFDFVLTILVIHVFSYNEGKRFLTRLHQALRPGGILFGQGGGSTHSGPWDSQTLSGAEVRWRHNASSLKQLLEEIGFVDVEVLEQPFGVDRRQGWEKISIGDES</sequence>
<keyword evidence="2" id="KW-0808">Transferase</keyword>
<feature type="domain" description="Methyltransferase type 11" evidence="5">
    <location>
        <begin position="174"/>
        <end position="213"/>
    </location>
</feature>
<dbReference type="PANTHER" id="PTHR35897">
    <property type="entry name" value="METHYLTRANSFERASE AUSD"/>
    <property type="match status" value="1"/>
</dbReference>